<feature type="domain" description="PIN" evidence="1">
    <location>
        <begin position="11"/>
        <end position="132"/>
    </location>
</feature>
<dbReference type="Proteomes" id="UP000037507">
    <property type="component" value="Unassembled WGS sequence"/>
</dbReference>
<dbReference type="Pfam" id="PF01850">
    <property type="entry name" value="PIN"/>
    <property type="match status" value="1"/>
</dbReference>
<evidence type="ECO:0000313" key="3">
    <source>
        <dbReference type="Proteomes" id="UP000037507"/>
    </source>
</evidence>
<evidence type="ECO:0000259" key="1">
    <source>
        <dbReference type="Pfam" id="PF01850"/>
    </source>
</evidence>
<protein>
    <recommendedName>
        <fullName evidence="1">PIN domain-containing protein</fullName>
    </recommendedName>
</protein>
<sequence>MKQRTSQLTALDTNVLARYYVQTEQTDAATALQCEHARALLESGKPLFVATTVALELEWVLRGFYKLEPRTVAKVFHHLLSIPQVQMQDRQALQSACDALSQGFDFADALHHASSRQCDALVTFDAKGFAKRATAKGWVPKVLVP</sequence>
<keyword evidence="3" id="KW-1185">Reference proteome</keyword>
<dbReference type="STRING" id="1293045.H663_19245"/>
<dbReference type="RefSeq" id="WP_053176397.1">
    <property type="nucleotide sequence ID" value="NZ_LFYT02000003.1"/>
</dbReference>
<dbReference type="EMBL" id="LFYT02000003">
    <property type="protein sequence ID" value="PVE44086.1"/>
    <property type="molecule type" value="Genomic_DNA"/>
</dbReference>
<dbReference type="OrthoDB" id="32974at2"/>
<gene>
    <name evidence="2" type="ORF">H663_003790</name>
</gene>
<name>A0A2T7UHC0_9BURK</name>
<evidence type="ECO:0000313" key="2">
    <source>
        <dbReference type="EMBL" id="PVE44086.1"/>
    </source>
</evidence>
<dbReference type="AlphaFoldDB" id="A0A2T7UHC0"/>
<proteinExistence type="predicted"/>
<comment type="caution">
    <text evidence="2">The sequence shown here is derived from an EMBL/GenBank/DDBJ whole genome shotgun (WGS) entry which is preliminary data.</text>
</comment>
<dbReference type="CDD" id="cd18683">
    <property type="entry name" value="PIN_VapC-like"/>
    <property type="match status" value="1"/>
</dbReference>
<reference evidence="2" key="1">
    <citation type="submission" date="2017-04" db="EMBL/GenBank/DDBJ databases">
        <title>Unexpected and diverse lifestyles within the genus Limnohabitans.</title>
        <authorList>
            <person name="Kasalicky V."/>
            <person name="Mehrshad M."/>
            <person name="Andrei S.-A."/>
            <person name="Salcher M."/>
            <person name="Kratochvilova H."/>
            <person name="Simek K."/>
            <person name="Ghai R."/>
        </authorList>
    </citation>
    <scope>NUCLEOTIDE SEQUENCE [LARGE SCALE GENOMIC DNA]</scope>
    <source>
        <strain evidence="2">II-D5</strain>
    </source>
</reference>
<dbReference type="InterPro" id="IPR029060">
    <property type="entry name" value="PIN-like_dom_sf"/>
</dbReference>
<organism evidence="2 3">
    <name type="scientific">Limnohabitans planktonicus II-D5</name>
    <dbReference type="NCBI Taxonomy" id="1293045"/>
    <lineage>
        <taxon>Bacteria</taxon>
        <taxon>Pseudomonadati</taxon>
        <taxon>Pseudomonadota</taxon>
        <taxon>Betaproteobacteria</taxon>
        <taxon>Burkholderiales</taxon>
        <taxon>Comamonadaceae</taxon>
        <taxon>Limnohabitans</taxon>
    </lineage>
</organism>
<dbReference type="SUPFAM" id="SSF88723">
    <property type="entry name" value="PIN domain-like"/>
    <property type="match status" value="1"/>
</dbReference>
<dbReference type="InterPro" id="IPR002716">
    <property type="entry name" value="PIN_dom"/>
</dbReference>
<accession>A0A2T7UHC0</accession>
<dbReference type="Gene3D" id="3.40.50.1010">
    <property type="entry name" value="5'-nuclease"/>
    <property type="match status" value="1"/>
</dbReference>